<keyword evidence="4" id="KW-1185">Reference proteome</keyword>
<feature type="transmembrane region" description="Helical" evidence="1">
    <location>
        <begin position="39"/>
        <end position="56"/>
    </location>
</feature>
<dbReference type="STRING" id="563176.SAMN04488090_3363"/>
<keyword evidence="1" id="KW-0472">Membrane</keyword>
<feature type="transmembrane region" description="Helical" evidence="1">
    <location>
        <begin position="241"/>
        <end position="258"/>
    </location>
</feature>
<gene>
    <name evidence="3" type="ORF">SAMN04488090_3363</name>
</gene>
<evidence type="ECO:0000313" key="4">
    <source>
        <dbReference type="Proteomes" id="UP000198901"/>
    </source>
</evidence>
<sequence>MQRATTGDSLSAVLKVTIYFLAIIGAAWLAGRVTVLDSIFFYFGIALLLSFVFLRSEGKSLSDLGIRPESRADWKHFAVGVAVGIAGLLASAGLSIWLNHGHLKWSGRLDPVYLLILTAVHLWSSFVQEFTYRGYPFQRLLRSYGPWTAQLAITLPFAIMHFKLNIPITAEQFFMTWLTTGLGSILYGLCYLRTGKLLLPIGLHMGWNLAQALVPRSAEENKTALFTLTHDAGSYTPMNVLWPYIGVTMAMIVVIGRWRKV</sequence>
<feature type="transmembrane region" description="Helical" evidence="1">
    <location>
        <begin position="174"/>
        <end position="192"/>
    </location>
</feature>
<dbReference type="Proteomes" id="UP000198901">
    <property type="component" value="Unassembled WGS sequence"/>
</dbReference>
<dbReference type="InterPro" id="IPR003675">
    <property type="entry name" value="Rce1/LyrA-like_dom"/>
</dbReference>
<organism evidence="3 4">
    <name type="scientific">Siphonobacter aquaeclarae</name>
    <dbReference type="NCBI Taxonomy" id="563176"/>
    <lineage>
        <taxon>Bacteria</taxon>
        <taxon>Pseudomonadati</taxon>
        <taxon>Bacteroidota</taxon>
        <taxon>Cytophagia</taxon>
        <taxon>Cytophagales</taxon>
        <taxon>Cytophagaceae</taxon>
        <taxon>Siphonobacter</taxon>
    </lineage>
</organism>
<dbReference type="RefSeq" id="WP_093204777.1">
    <property type="nucleotide sequence ID" value="NZ_FNGS01000006.1"/>
</dbReference>
<dbReference type="AlphaFoldDB" id="A0A1G9T1W6"/>
<dbReference type="GO" id="GO:0080120">
    <property type="term" value="P:CAAX-box protein maturation"/>
    <property type="evidence" value="ECO:0007669"/>
    <property type="project" value="UniProtKB-ARBA"/>
</dbReference>
<keyword evidence="1" id="KW-0812">Transmembrane</keyword>
<reference evidence="3 4" key="1">
    <citation type="submission" date="2016-10" db="EMBL/GenBank/DDBJ databases">
        <authorList>
            <person name="de Groot N.N."/>
        </authorList>
    </citation>
    <scope>NUCLEOTIDE SEQUENCE [LARGE SCALE GENOMIC DNA]</scope>
    <source>
        <strain evidence="3 4">DSM 21668</strain>
    </source>
</reference>
<dbReference type="EMBL" id="FNGS01000006">
    <property type="protein sequence ID" value="SDM41065.1"/>
    <property type="molecule type" value="Genomic_DNA"/>
</dbReference>
<dbReference type="PANTHER" id="PTHR39430:SF1">
    <property type="entry name" value="PROTEASE"/>
    <property type="match status" value="1"/>
</dbReference>
<name>A0A1G9T1W6_9BACT</name>
<feature type="transmembrane region" description="Helical" evidence="1">
    <location>
        <begin position="144"/>
        <end position="162"/>
    </location>
</feature>
<dbReference type="PANTHER" id="PTHR39430">
    <property type="entry name" value="MEMBRANE-ASSOCIATED PROTEASE-RELATED"/>
    <property type="match status" value="1"/>
</dbReference>
<protein>
    <recommendedName>
        <fullName evidence="2">CAAX prenyl protease 2/Lysostaphin resistance protein A-like domain-containing protein</fullName>
    </recommendedName>
</protein>
<accession>A0A1G9T1W6</accession>
<dbReference type="OrthoDB" id="324900at2"/>
<dbReference type="GO" id="GO:0004175">
    <property type="term" value="F:endopeptidase activity"/>
    <property type="evidence" value="ECO:0007669"/>
    <property type="project" value="UniProtKB-ARBA"/>
</dbReference>
<evidence type="ECO:0000259" key="2">
    <source>
        <dbReference type="Pfam" id="PF02517"/>
    </source>
</evidence>
<feature type="transmembrane region" description="Helical" evidence="1">
    <location>
        <begin position="12"/>
        <end position="33"/>
    </location>
</feature>
<feature type="transmembrane region" description="Helical" evidence="1">
    <location>
        <begin position="77"/>
        <end position="100"/>
    </location>
</feature>
<feature type="domain" description="CAAX prenyl protease 2/Lysostaphin resistance protein A-like" evidence="2">
    <location>
        <begin position="113"/>
        <end position="209"/>
    </location>
</feature>
<evidence type="ECO:0000256" key="1">
    <source>
        <dbReference type="SAM" id="Phobius"/>
    </source>
</evidence>
<evidence type="ECO:0000313" key="3">
    <source>
        <dbReference type="EMBL" id="SDM41065.1"/>
    </source>
</evidence>
<dbReference type="Pfam" id="PF02517">
    <property type="entry name" value="Rce1-like"/>
    <property type="match status" value="1"/>
</dbReference>
<feature type="transmembrane region" description="Helical" evidence="1">
    <location>
        <begin position="112"/>
        <end position="132"/>
    </location>
</feature>
<proteinExistence type="predicted"/>
<keyword evidence="1" id="KW-1133">Transmembrane helix</keyword>